<feature type="region of interest" description="Disordered" evidence="1">
    <location>
        <begin position="260"/>
        <end position="284"/>
    </location>
</feature>
<keyword evidence="3" id="KW-1185">Reference proteome</keyword>
<protein>
    <submittedName>
        <fullName evidence="2">Uncharacterized protein</fullName>
    </submittedName>
</protein>
<gene>
    <name evidence="2" type="ORF">FIESC28_05949</name>
</gene>
<evidence type="ECO:0000256" key="1">
    <source>
        <dbReference type="SAM" id="MobiDB-lite"/>
    </source>
</evidence>
<feature type="compositionally biased region" description="Acidic residues" evidence="1">
    <location>
        <begin position="265"/>
        <end position="276"/>
    </location>
</feature>
<comment type="caution">
    <text evidence="2">The sequence shown here is derived from an EMBL/GenBank/DDBJ whole genome shotgun (WGS) entry which is preliminary data.</text>
</comment>
<sequence length="284" mass="33569">MRAIHEYGFFKDYNPPGQFGFNPNRGRGEDYQHPAIIDTRVGEQDYRMLVRPGRDMFCLKMQHWTCPVGLPFDADIHMSFLSHTSFKRDLAAFQRLKLRNIAIEFDQSWFRAFPDSIHNLKNEESERGYLGYWLAWINGPQRLPKLWIIDKEAKWAGPFFNHDIVYRDFDAEYIQVDWSDVVNYEGYGAPRTASLFMKKMELWWRDVGYRPVNGDGFKPRDIFRLLVRRDNEVENPGLSNWHDGFGWVIDKDDDWDERLGMIDYSDGDEDSDENLDSDASSHED</sequence>
<dbReference type="GeneID" id="41995390"/>
<dbReference type="EMBL" id="QKXC01000122">
    <property type="protein sequence ID" value="RBR18672.1"/>
    <property type="molecule type" value="Genomic_DNA"/>
</dbReference>
<reference evidence="2 3" key="1">
    <citation type="submission" date="2018-06" db="EMBL/GenBank/DDBJ databases">
        <title>Fusarium incarnatum-equiseti species complex species 28.</title>
        <authorList>
            <person name="Gardiner D.M."/>
        </authorList>
    </citation>
    <scope>NUCLEOTIDE SEQUENCE [LARGE SCALE GENOMIC DNA]</scope>
    <source>
        <strain evidence="2 3">FIESC_28</strain>
    </source>
</reference>
<dbReference type="OrthoDB" id="3596450at2759"/>
<proteinExistence type="predicted"/>
<accession>A0A366RPF9</accession>
<dbReference type="Proteomes" id="UP000253153">
    <property type="component" value="Unassembled WGS sequence"/>
</dbReference>
<evidence type="ECO:0000313" key="3">
    <source>
        <dbReference type="Proteomes" id="UP000253153"/>
    </source>
</evidence>
<dbReference type="AlphaFoldDB" id="A0A366RPF9"/>
<evidence type="ECO:0000313" key="2">
    <source>
        <dbReference type="EMBL" id="RBR18672.1"/>
    </source>
</evidence>
<organism evidence="2 3">
    <name type="scientific">Fusarium coffeatum</name>
    <dbReference type="NCBI Taxonomy" id="231269"/>
    <lineage>
        <taxon>Eukaryota</taxon>
        <taxon>Fungi</taxon>
        <taxon>Dikarya</taxon>
        <taxon>Ascomycota</taxon>
        <taxon>Pezizomycotina</taxon>
        <taxon>Sordariomycetes</taxon>
        <taxon>Hypocreomycetidae</taxon>
        <taxon>Hypocreales</taxon>
        <taxon>Nectriaceae</taxon>
        <taxon>Fusarium</taxon>
        <taxon>Fusarium incarnatum-equiseti species complex</taxon>
    </lineage>
</organism>
<dbReference type="RefSeq" id="XP_031015864.1">
    <property type="nucleotide sequence ID" value="XM_031160094.1"/>
</dbReference>
<name>A0A366RPF9_9HYPO</name>